<keyword evidence="3" id="KW-1185">Reference proteome</keyword>
<feature type="compositionally biased region" description="Basic and acidic residues" evidence="1">
    <location>
        <begin position="112"/>
        <end position="121"/>
    </location>
</feature>
<name>A0AAD2EDG9_9LAMI</name>
<dbReference type="EMBL" id="OU503058">
    <property type="protein sequence ID" value="CAI9787797.1"/>
    <property type="molecule type" value="Genomic_DNA"/>
</dbReference>
<sequence length="121" mass="13638">MSKIGFDLSHKIDFIRNQIHSFILLQSQAPNILSHQNQQKDHFALQHNLNFHPVPSAQPNFAVHPPENYGYRPATHQPPPSQQHHQPSPPPPHAVVKTSNVATASVATSGNPKERDEERRK</sequence>
<proteinExistence type="predicted"/>
<evidence type="ECO:0000313" key="2">
    <source>
        <dbReference type="EMBL" id="CAI9787797.1"/>
    </source>
</evidence>
<accession>A0AAD2EDG9</accession>
<evidence type="ECO:0000313" key="3">
    <source>
        <dbReference type="Proteomes" id="UP000834106"/>
    </source>
</evidence>
<organism evidence="2 3">
    <name type="scientific">Fraxinus pennsylvanica</name>
    <dbReference type="NCBI Taxonomy" id="56036"/>
    <lineage>
        <taxon>Eukaryota</taxon>
        <taxon>Viridiplantae</taxon>
        <taxon>Streptophyta</taxon>
        <taxon>Embryophyta</taxon>
        <taxon>Tracheophyta</taxon>
        <taxon>Spermatophyta</taxon>
        <taxon>Magnoliopsida</taxon>
        <taxon>eudicotyledons</taxon>
        <taxon>Gunneridae</taxon>
        <taxon>Pentapetalae</taxon>
        <taxon>asterids</taxon>
        <taxon>lamiids</taxon>
        <taxon>Lamiales</taxon>
        <taxon>Oleaceae</taxon>
        <taxon>Oleeae</taxon>
        <taxon>Fraxinus</taxon>
    </lineage>
</organism>
<feature type="region of interest" description="Disordered" evidence="1">
    <location>
        <begin position="53"/>
        <end position="121"/>
    </location>
</feature>
<reference evidence="2" key="1">
    <citation type="submission" date="2023-05" db="EMBL/GenBank/DDBJ databases">
        <authorList>
            <person name="Huff M."/>
        </authorList>
    </citation>
    <scope>NUCLEOTIDE SEQUENCE</scope>
</reference>
<feature type="compositionally biased region" description="Polar residues" evidence="1">
    <location>
        <begin position="97"/>
        <end position="111"/>
    </location>
</feature>
<gene>
    <name evidence="2" type="ORF">FPE_LOCUS35227</name>
</gene>
<dbReference type="Proteomes" id="UP000834106">
    <property type="component" value="Chromosome 23"/>
</dbReference>
<evidence type="ECO:0000256" key="1">
    <source>
        <dbReference type="SAM" id="MobiDB-lite"/>
    </source>
</evidence>
<protein>
    <submittedName>
        <fullName evidence="2">Uncharacterized protein</fullName>
    </submittedName>
</protein>
<dbReference type="AlphaFoldDB" id="A0AAD2EDG9"/>
<feature type="compositionally biased region" description="Pro residues" evidence="1">
    <location>
        <begin position="76"/>
        <end position="93"/>
    </location>
</feature>